<accession>A0A845Q0L8</accession>
<dbReference type="EMBL" id="JAAABJ010000629">
    <property type="protein sequence ID" value="NAW51860.1"/>
    <property type="molecule type" value="Genomic_DNA"/>
</dbReference>
<dbReference type="RefSeq" id="WP_166520111.1">
    <property type="nucleotide sequence ID" value="NZ_JAAABJ010000629.1"/>
</dbReference>
<evidence type="ECO:0000313" key="2">
    <source>
        <dbReference type="Proteomes" id="UP000553459"/>
    </source>
</evidence>
<dbReference type="SUPFAM" id="SSF56935">
    <property type="entry name" value="Porins"/>
    <property type="match status" value="1"/>
</dbReference>
<dbReference type="AlphaFoldDB" id="A0A845Q0L8"/>
<sequence>MKKYLWFCFIFIQVYSYAQRRDISKIKIVDAITSKPIENGKIILYSQKDTLLYSSFVGGAFLLDCKKYLPNIRVFSVIKEGYDVYTLNTSPNLCLSHEDYLVKLVPYGKLIEEVKVKAPLIKQDIEKITYNVSRDPKRKSLNLVRFLPNLPFVSLSPDDEPLFKGKSNFIILLNGLRTPLFSEKNLRESLKSLSAWTISKIEIMTDPDQCYASEGYVAVINIITFKNPSEVYYAAFDLSAGTFMFSVNGAVNFRKNKFGFIMEGGGNIERASL</sequence>
<organism evidence="1 2">
    <name type="scientific">Elizabethkingia argenteiflava</name>
    <dbReference type="NCBI Taxonomy" id="2681556"/>
    <lineage>
        <taxon>Bacteria</taxon>
        <taxon>Pseudomonadati</taxon>
        <taxon>Bacteroidota</taxon>
        <taxon>Flavobacteriia</taxon>
        <taxon>Flavobacteriales</taxon>
        <taxon>Weeksellaceae</taxon>
        <taxon>Elizabethkingia</taxon>
    </lineage>
</organism>
<protein>
    <submittedName>
        <fullName evidence="1">Uncharacterized protein</fullName>
    </submittedName>
</protein>
<proteinExistence type="predicted"/>
<name>A0A845Q0L8_9FLAO</name>
<reference evidence="1 2" key="1">
    <citation type="submission" date="2019-11" db="EMBL/GenBank/DDBJ databases">
        <title>Characterization of Elizabethkingia argenteiflava sp. nov., isolated from inner surface of Soybean Pods.</title>
        <authorList>
            <person name="Mo S."/>
        </authorList>
    </citation>
    <scope>NUCLEOTIDE SEQUENCE [LARGE SCALE GENOMIC DNA]</scope>
    <source>
        <strain evidence="1 2">YB22</strain>
    </source>
</reference>
<comment type="caution">
    <text evidence="1">The sequence shown here is derived from an EMBL/GenBank/DDBJ whole genome shotgun (WGS) entry which is preliminary data.</text>
</comment>
<dbReference type="Proteomes" id="UP000553459">
    <property type="component" value="Unassembled WGS sequence"/>
</dbReference>
<keyword evidence="2" id="KW-1185">Reference proteome</keyword>
<gene>
    <name evidence="1" type="ORF">GNY06_10960</name>
</gene>
<evidence type="ECO:0000313" key="1">
    <source>
        <dbReference type="EMBL" id="NAW51860.1"/>
    </source>
</evidence>